<dbReference type="Gene3D" id="3.90.25.10">
    <property type="entry name" value="UDP-galactose 4-epimerase, domain 1"/>
    <property type="match status" value="1"/>
</dbReference>
<dbReference type="Proteomes" id="UP000215559">
    <property type="component" value="Unassembled WGS sequence"/>
</dbReference>
<dbReference type="SUPFAM" id="SSF51735">
    <property type="entry name" value="NAD(P)-binding Rossmann-fold domains"/>
    <property type="match status" value="1"/>
</dbReference>
<dbReference type="Pfam" id="PF16363">
    <property type="entry name" value="GDP_Man_Dehyd"/>
    <property type="match status" value="1"/>
</dbReference>
<dbReference type="Gene3D" id="3.40.50.720">
    <property type="entry name" value="NAD(P)-binding Rossmann-like Domain"/>
    <property type="match status" value="1"/>
</dbReference>
<name>A0A235BQ05_UNCW3</name>
<dbReference type="PANTHER" id="PTHR43000">
    <property type="entry name" value="DTDP-D-GLUCOSE 4,6-DEHYDRATASE-RELATED"/>
    <property type="match status" value="1"/>
</dbReference>
<comment type="caution">
    <text evidence="2">The sequence shown here is derived from an EMBL/GenBank/DDBJ whole genome shotgun (WGS) entry which is preliminary data.</text>
</comment>
<protein>
    <recommendedName>
        <fullName evidence="1">NAD(P)-binding domain-containing protein</fullName>
    </recommendedName>
</protein>
<evidence type="ECO:0000313" key="2">
    <source>
        <dbReference type="EMBL" id="OYD14580.1"/>
    </source>
</evidence>
<dbReference type="AlphaFoldDB" id="A0A235BQ05"/>
<evidence type="ECO:0000259" key="1">
    <source>
        <dbReference type="Pfam" id="PF16363"/>
    </source>
</evidence>
<sequence>MSRILITGIEGFAGSHLARYLSEKGEELFGIHLAQPKEKLPGKLYQGDIRDFDWLNRVISRTRPHSVVHLAAISSVALSEQQLLKTYEINAVGTLKLLEAIRKSDTKTSVLLISSADVYGRTASDKPLTEQTPPRPVNPYALSKLAAEEAGRFFHRSFNMDVVVLRPFSHTGPGQSPNFVFPSVARRIVEIERAAQKNPHLSPESRTIKLGNLDVRRDYTDVRDMVKAYALALKRCQSNETYNITSGQPVLIREGVEMLCRLARCDVIYKSSASRRRERDLPLLTGDSSKFSAATGWHPTIPFEVTLEDLLDYYRKLS</sequence>
<dbReference type="InterPro" id="IPR016040">
    <property type="entry name" value="NAD(P)-bd_dom"/>
</dbReference>
<evidence type="ECO:0000313" key="3">
    <source>
        <dbReference type="Proteomes" id="UP000215559"/>
    </source>
</evidence>
<dbReference type="InterPro" id="IPR036291">
    <property type="entry name" value="NAD(P)-bd_dom_sf"/>
</dbReference>
<gene>
    <name evidence="2" type="ORF">CH330_08210</name>
</gene>
<accession>A0A235BQ05</accession>
<proteinExistence type="predicted"/>
<organism evidence="2 3">
    <name type="scientific">candidate division WOR-3 bacterium JGI_Cruoil_03_51_56</name>
    <dbReference type="NCBI Taxonomy" id="1973747"/>
    <lineage>
        <taxon>Bacteria</taxon>
        <taxon>Bacteria division WOR-3</taxon>
    </lineage>
</organism>
<reference evidence="2 3" key="1">
    <citation type="submission" date="2017-07" db="EMBL/GenBank/DDBJ databases">
        <title>Recovery of genomes from metagenomes via a dereplication, aggregation, and scoring strategy.</title>
        <authorList>
            <person name="Sieber C.M."/>
            <person name="Probst A.J."/>
            <person name="Sharrar A."/>
            <person name="Thomas B.C."/>
            <person name="Hess M."/>
            <person name="Tringe S.G."/>
            <person name="Banfield J.F."/>
        </authorList>
    </citation>
    <scope>NUCLEOTIDE SEQUENCE [LARGE SCALE GENOMIC DNA]</scope>
    <source>
        <strain evidence="2">JGI_Cruoil_03_51_56</strain>
    </source>
</reference>
<dbReference type="EMBL" id="NOZP01000150">
    <property type="protein sequence ID" value="OYD14580.1"/>
    <property type="molecule type" value="Genomic_DNA"/>
</dbReference>
<feature type="domain" description="NAD(P)-binding" evidence="1">
    <location>
        <begin position="5"/>
        <end position="309"/>
    </location>
</feature>